<comment type="caution">
    <text evidence="13">The sequence shown here is derived from an EMBL/GenBank/DDBJ whole genome shotgun (WGS) entry which is preliminary data.</text>
</comment>
<dbReference type="NCBIfam" id="NF003589">
    <property type="entry name" value="PRK05254.1-2"/>
    <property type="match status" value="1"/>
</dbReference>
<evidence type="ECO:0000259" key="12">
    <source>
        <dbReference type="SMART" id="SM00986"/>
    </source>
</evidence>
<dbReference type="NCBIfam" id="NF003591">
    <property type="entry name" value="PRK05254.1-4"/>
    <property type="match status" value="1"/>
</dbReference>
<dbReference type="PANTHER" id="PTHR11264">
    <property type="entry name" value="URACIL-DNA GLYCOSYLASE"/>
    <property type="match status" value="1"/>
</dbReference>
<evidence type="ECO:0000256" key="1">
    <source>
        <dbReference type="ARBA" id="ARBA00001400"/>
    </source>
</evidence>
<comment type="similarity">
    <text evidence="3 9 11">Belongs to the uracil-DNA glycosylase (UDG) superfamily. UNG family.</text>
</comment>
<comment type="function">
    <text evidence="2 9 11">Excises uracil residues from the DNA which can arise as a result of misincorporation of dUMP residues by DNA polymerase or due to deamination of cytosine.</text>
</comment>
<evidence type="ECO:0000256" key="10">
    <source>
        <dbReference type="PROSITE-ProRule" id="PRU10072"/>
    </source>
</evidence>
<keyword evidence="7 9" id="KW-0378">Hydrolase</keyword>
<dbReference type="SMART" id="SM00986">
    <property type="entry name" value="UDG"/>
    <property type="match status" value="1"/>
</dbReference>
<dbReference type="EC" id="3.2.2.27" evidence="4 9"/>
<dbReference type="InterPro" id="IPR018085">
    <property type="entry name" value="Ura-DNA_Glyclase_AS"/>
</dbReference>
<evidence type="ECO:0000256" key="6">
    <source>
        <dbReference type="ARBA" id="ARBA00022763"/>
    </source>
</evidence>
<evidence type="ECO:0000256" key="2">
    <source>
        <dbReference type="ARBA" id="ARBA00002631"/>
    </source>
</evidence>
<feature type="active site" description="Proton acceptor" evidence="9 10">
    <location>
        <position position="61"/>
    </location>
</feature>
<dbReference type="GO" id="GO:0004844">
    <property type="term" value="F:uracil DNA N-glycosylase activity"/>
    <property type="evidence" value="ECO:0007669"/>
    <property type="project" value="UniProtKB-EC"/>
</dbReference>
<dbReference type="SMART" id="SM00987">
    <property type="entry name" value="UreE_C"/>
    <property type="match status" value="1"/>
</dbReference>
<evidence type="ECO:0000256" key="4">
    <source>
        <dbReference type="ARBA" id="ARBA00012030"/>
    </source>
</evidence>
<sequence>MLTWSDLLAAEKEKDYFLELLNFVRKRRESGVIVHPPAADVFNAFSLTRFEDLKIVILGQDPYHGQGQAHGLSFSVKKGVKIPPSLRNIYKELNNDIDGFVMPEHGNLSYWAKQGVLLLNTVLTVEDGAAHSHKNKGWENFTNTVIEKISEHGENIVFLLWGKPAQLKSTLISAEKHHILTSAHPSPLSAHRGFLGCRHFTQANELLKNAGKQIVDWQIYN</sequence>
<dbReference type="Pfam" id="PF03167">
    <property type="entry name" value="UDG"/>
    <property type="match status" value="1"/>
</dbReference>
<dbReference type="InterPro" id="IPR002043">
    <property type="entry name" value="UDG_fam1"/>
</dbReference>
<keyword evidence="14" id="KW-1185">Reference proteome</keyword>
<dbReference type="InterPro" id="IPR005122">
    <property type="entry name" value="Uracil-DNA_glycosylase-like"/>
</dbReference>
<evidence type="ECO:0000256" key="8">
    <source>
        <dbReference type="ARBA" id="ARBA00023204"/>
    </source>
</evidence>
<dbReference type="Proteomes" id="UP001253545">
    <property type="component" value="Unassembled WGS sequence"/>
</dbReference>
<proteinExistence type="inferred from homology"/>
<gene>
    <name evidence="9 13" type="primary">ung</name>
    <name evidence="13" type="ORF">RM552_01155</name>
</gene>
<name>A0ABU2ZLE4_9ALTE</name>
<dbReference type="Gene3D" id="3.40.470.10">
    <property type="entry name" value="Uracil-DNA glycosylase-like domain"/>
    <property type="match status" value="1"/>
</dbReference>
<dbReference type="SUPFAM" id="SSF52141">
    <property type="entry name" value="Uracil-DNA glycosylase-like"/>
    <property type="match status" value="1"/>
</dbReference>
<comment type="catalytic activity">
    <reaction evidence="1 9 11">
        <text>Hydrolyzes single-stranded DNA or mismatched double-stranded DNA and polynucleotides, releasing free uracil.</text>
        <dbReference type="EC" id="3.2.2.27"/>
    </reaction>
</comment>
<protein>
    <recommendedName>
        <fullName evidence="5 9">Uracil-DNA glycosylase</fullName>
        <shortName evidence="9">UDG</shortName>
        <ecNumber evidence="4 9">3.2.2.27</ecNumber>
    </recommendedName>
</protein>
<evidence type="ECO:0000256" key="11">
    <source>
        <dbReference type="RuleBase" id="RU003780"/>
    </source>
</evidence>
<organism evidence="13 14">
    <name type="scientific">Glaciecola petra</name>
    <dbReference type="NCBI Taxonomy" id="3075602"/>
    <lineage>
        <taxon>Bacteria</taxon>
        <taxon>Pseudomonadati</taxon>
        <taxon>Pseudomonadota</taxon>
        <taxon>Gammaproteobacteria</taxon>
        <taxon>Alteromonadales</taxon>
        <taxon>Alteromonadaceae</taxon>
        <taxon>Glaciecola</taxon>
    </lineage>
</organism>
<accession>A0ABU2ZLE4</accession>
<dbReference type="NCBIfam" id="NF003592">
    <property type="entry name" value="PRK05254.1-5"/>
    <property type="match status" value="1"/>
</dbReference>
<dbReference type="NCBIfam" id="NF003588">
    <property type="entry name" value="PRK05254.1-1"/>
    <property type="match status" value="1"/>
</dbReference>
<dbReference type="NCBIfam" id="TIGR00628">
    <property type="entry name" value="ung"/>
    <property type="match status" value="1"/>
</dbReference>
<dbReference type="PROSITE" id="PS00130">
    <property type="entry name" value="U_DNA_GLYCOSYLASE"/>
    <property type="match status" value="1"/>
</dbReference>
<keyword evidence="8 9" id="KW-0234">DNA repair</keyword>
<evidence type="ECO:0000256" key="7">
    <source>
        <dbReference type="ARBA" id="ARBA00022801"/>
    </source>
</evidence>
<reference evidence="13 14" key="1">
    <citation type="submission" date="2023-09" db="EMBL/GenBank/DDBJ databases">
        <authorList>
            <person name="Rey-Velasco X."/>
        </authorList>
    </citation>
    <scope>NUCLEOTIDE SEQUENCE [LARGE SCALE GENOMIC DNA]</scope>
    <source>
        <strain evidence="13 14">P117</strain>
    </source>
</reference>
<dbReference type="HAMAP" id="MF_00148">
    <property type="entry name" value="UDG"/>
    <property type="match status" value="1"/>
</dbReference>
<dbReference type="CDD" id="cd10027">
    <property type="entry name" value="UDG-F1-like"/>
    <property type="match status" value="1"/>
</dbReference>
<dbReference type="PANTHER" id="PTHR11264:SF0">
    <property type="entry name" value="URACIL-DNA GLYCOSYLASE"/>
    <property type="match status" value="1"/>
</dbReference>
<keyword evidence="13" id="KW-0326">Glycosidase</keyword>
<keyword evidence="9" id="KW-0963">Cytoplasm</keyword>
<evidence type="ECO:0000256" key="3">
    <source>
        <dbReference type="ARBA" id="ARBA00008184"/>
    </source>
</evidence>
<feature type="domain" description="Uracil-DNA glycosylase-like" evidence="12">
    <location>
        <begin position="46"/>
        <end position="207"/>
    </location>
</feature>
<comment type="subcellular location">
    <subcellularLocation>
        <location evidence="9">Cytoplasm</location>
    </subcellularLocation>
</comment>
<dbReference type="InterPro" id="IPR036895">
    <property type="entry name" value="Uracil-DNA_glycosylase-like_sf"/>
</dbReference>
<dbReference type="EMBL" id="JAVRHX010000001">
    <property type="protein sequence ID" value="MDT0593448.1"/>
    <property type="molecule type" value="Genomic_DNA"/>
</dbReference>
<evidence type="ECO:0000256" key="5">
    <source>
        <dbReference type="ARBA" id="ARBA00018429"/>
    </source>
</evidence>
<evidence type="ECO:0000313" key="14">
    <source>
        <dbReference type="Proteomes" id="UP001253545"/>
    </source>
</evidence>
<dbReference type="RefSeq" id="WP_311366963.1">
    <property type="nucleotide sequence ID" value="NZ_JAVRHX010000001.1"/>
</dbReference>
<keyword evidence="6 9" id="KW-0227">DNA damage</keyword>
<evidence type="ECO:0000256" key="9">
    <source>
        <dbReference type="HAMAP-Rule" id="MF_00148"/>
    </source>
</evidence>
<evidence type="ECO:0000313" key="13">
    <source>
        <dbReference type="EMBL" id="MDT0593448.1"/>
    </source>
</evidence>